<evidence type="ECO:0000256" key="1">
    <source>
        <dbReference type="ARBA" id="ARBA00004651"/>
    </source>
</evidence>
<reference evidence="6" key="1">
    <citation type="submission" date="2021-06" db="EMBL/GenBank/DDBJ databases">
        <authorList>
            <person name="Kallberg Y."/>
            <person name="Tangrot J."/>
            <person name="Rosling A."/>
        </authorList>
    </citation>
    <scope>NUCLEOTIDE SEQUENCE</scope>
    <source>
        <strain evidence="6">IN212</strain>
    </source>
</reference>
<gene>
    <name evidence="6" type="ORF">RFULGI_LOCUS19303</name>
</gene>
<feature type="non-terminal residue" evidence="6">
    <location>
        <position position="189"/>
    </location>
</feature>
<keyword evidence="2" id="KW-0472">Membrane</keyword>
<protein>
    <submittedName>
        <fullName evidence="6">7566_t:CDS:1</fullName>
    </submittedName>
</protein>
<feature type="domain" description="Chitin synthase 4-like" evidence="5">
    <location>
        <begin position="100"/>
        <end position="177"/>
    </location>
</feature>
<dbReference type="OrthoDB" id="370884at2759"/>
<keyword evidence="2" id="KW-1003">Cell membrane</keyword>
<comment type="subcellular location">
    <subcellularLocation>
        <location evidence="1">Cell membrane</location>
        <topology evidence="1">Multi-pass membrane protein</topology>
    </subcellularLocation>
</comment>
<accession>A0A9N9PFT4</accession>
<dbReference type="Pfam" id="PF22997">
    <property type="entry name" value="CHS4"/>
    <property type="match status" value="1"/>
</dbReference>
<sequence length="189" mass="21567">LVMTLRGKIYKTGDYFKSGFHRPILPETDDTLLGISNPLFGKDISQFFPLDNDAIGCRFRPVNFNSSDLCPSLPNDSRYHCHTSKNSLRTLESLSTNRYVGFSWDEITSNTNNRKLLVNRNYVYDFTSYLDPSNIDLWLGDDKNLTRTWIESLIGRDATLDITRTTSQNDVAKCFDNFLVGKVEGIPYG</sequence>
<dbReference type="AlphaFoldDB" id="A0A9N9PFT4"/>
<dbReference type="EMBL" id="CAJVPZ010093543">
    <property type="protein sequence ID" value="CAG8816920.1"/>
    <property type="molecule type" value="Genomic_DNA"/>
</dbReference>
<keyword evidence="4" id="KW-0325">Glycoprotein</keyword>
<evidence type="ECO:0000313" key="7">
    <source>
        <dbReference type="Proteomes" id="UP000789396"/>
    </source>
</evidence>
<dbReference type="SUPFAM" id="SSF55856">
    <property type="entry name" value="Cytochrome b5-like heme/steroid binding domain"/>
    <property type="match status" value="1"/>
</dbReference>
<evidence type="ECO:0000256" key="3">
    <source>
        <dbReference type="ARBA" id="ARBA00022679"/>
    </source>
</evidence>
<dbReference type="InterPro" id="IPR054295">
    <property type="entry name" value="CHS4-like_dom"/>
</dbReference>
<feature type="non-terminal residue" evidence="6">
    <location>
        <position position="1"/>
    </location>
</feature>
<dbReference type="InterPro" id="IPR036400">
    <property type="entry name" value="Cyt_B5-like_heme/steroid_sf"/>
</dbReference>
<evidence type="ECO:0000256" key="2">
    <source>
        <dbReference type="ARBA" id="ARBA00022475"/>
    </source>
</evidence>
<proteinExistence type="predicted"/>
<dbReference type="Gene3D" id="3.10.120.10">
    <property type="entry name" value="Cytochrome b5-like heme/steroid binding domain"/>
    <property type="match status" value="1"/>
</dbReference>
<comment type="caution">
    <text evidence="6">The sequence shown here is derived from an EMBL/GenBank/DDBJ whole genome shotgun (WGS) entry which is preliminary data.</text>
</comment>
<keyword evidence="3" id="KW-0808">Transferase</keyword>
<dbReference type="Proteomes" id="UP000789396">
    <property type="component" value="Unassembled WGS sequence"/>
</dbReference>
<evidence type="ECO:0000256" key="4">
    <source>
        <dbReference type="ARBA" id="ARBA00023180"/>
    </source>
</evidence>
<keyword evidence="7" id="KW-1185">Reference proteome</keyword>
<evidence type="ECO:0000259" key="5">
    <source>
        <dbReference type="Pfam" id="PF22997"/>
    </source>
</evidence>
<evidence type="ECO:0000313" key="6">
    <source>
        <dbReference type="EMBL" id="CAG8816920.1"/>
    </source>
</evidence>
<name>A0A9N9PFT4_9GLOM</name>
<organism evidence="6 7">
    <name type="scientific">Racocetra fulgida</name>
    <dbReference type="NCBI Taxonomy" id="60492"/>
    <lineage>
        <taxon>Eukaryota</taxon>
        <taxon>Fungi</taxon>
        <taxon>Fungi incertae sedis</taxon>
        <taxon>Mucoromycota</taxon>
        <taxon>Glomeromycotina</taxon>
        <taxon>Glomeromycetes</taxon>
        <taxon>Diversisporales</taxon>
        <taxon>Gigasporaceae</taxon>
        <taxon>Racocetra</taxon>
    </lineage>
</organism>
<dbReference type="GO" id="GO:0005886">
    <property type="term" value="C:plasma membrane"/>
    <property type="evidence" value="ECO:0007669"/>
    <property type="project" value="UniProtKB-SubCell"/>
</dbReference>
<dbReference type="GO" id="GO:0016740">
    <property type="term" value="F:transferase activity"/>
    <property type="evidence" value="ECO:0007669"/>
    <property type="project" value="UniProtKB-KW"/>
</dbReference>